<dbReference type="Proteomes" id="UP001516023">
    <property type="component" value="Unassembled WGS sequence"/>
</dbReference>
<comment type="caution">
    <text evidence="1">The sequence shown here is derived from an EMBL/GenBank/DDBJ whole genome shotgun (WGS) entry which is preliminary data.</text>
</comment>
<reference evidence="1 2" key="1">
    <citation type="journal article" date="2020" name="G3 (Bethesda)">
        <title>Improved Reference Genome for Cyclotella cryptica CCMP332, a Model for Cell Wall Morphogenesis, Salinity Adaptation, and Lipid Production in Diatoms (Bacillariophyta).</title>
        <authorList>
            <person name="Roberts W.R."/>
            <person name="Downey K.M."/>
            <person name="Ruck E.C."/>
            <person name="Traller J.C."/>
            <person name="Alverson A.J."/>
        </authorList>
    </citation>
    <scope>NUCLEOTIDE SEQUENCE [LARGE SCALE GENOMIC DNA]</scope>
    <source>
        <strain evidence="1 2">CCMP332</strain>
    </source>
</reference>
<evidence type="ECO:0008006" key="3">
    <source>
        <dbReference type="Google" id="ProtNLM"/>
    </source>
</evidence>
<protein>
    <recommendedName>
        <fullName evidence="3">tRNA/rRNA methyltransferase SpoU type domain-containing protein</fullName>
    </recommendedName>
</protein>
<organism evidence="1 2">
    <name type="scientific">Cyclotella cryptica</name>
    <dbReference type="NCBI Taxonomy" id="29204"/>
    <lineage>
        <taxon>Eukaryota</taxon>
        <taxon>Sar</taxon>
        <taxon>Stramenopiles</taxon>
        <taxon>Ochrophyta</taxon>
        <taxon>Bacillariophyta</taxon>
        <taxon>Coscinodiscophyceae</taxon>
        <taxon>Thalassiosirophycidae</taxon>
        <taxon>Stephanodiscales</taxon>
        <taxon>Stephanodiscaceae</taxon>
        <taxon>Cyclotella</taxon>
    </lineage>
</organism>
<evidence type="ECO:0000313" key="2">
    <source>
        <dbReference type="Proteomes" id="UP001516023"/>
    </source>
</evidence>
<dbReference type="AlphaFoldDB" id="A0ABD3P659"/>
<accession>A0ABD3P659</accession>
<sequence length="248" mass="28191">MLCYDYDKCHSIEEKCRSFADGSKDVSPILSNSALLLLNTVVVMPRESLETGKSLETNIVRDDNSITQQTKRLTIEVSSNRRAQKSLLAYYEEAIDHFHSVVFGKNKNIFKFYRPKLIYEDEAIKSLFPILSKRQQHNKNSNYVMQPTVVGIDLHSDALTLSGDYKMCKNFQSQYLQCPSDFKATDCAIKKLEADAIVFGYESIGIPDCIKECSWLNAWVQIPCRSSINVVATMSIIFDALFGRSHKC</sequence>
<gene>
    <name evidence="1" type="ORF">HJC23_002845</name>
</gene>
<keyword evidence="2" id="KW-1185">Reference proteome</keyword>
<name>A0ABD3P659_9STRA</name>
<dbReference type="EMBL" id="JABMIG020000261">
    <property type="protein sequence ID" value="KAL3783418.1"/>
    <property type="molecule type" value="Genomic_DNA"/>
</dbReference>
<proteinExistence type="predicted"/>
<evidence type="ECO:0000313" key="1">
    <source>
        <dbReference type="EMBL" id="KAL3783418.1"/>
    </source>
</evidence>